<reference evidence="1" key="1">
    <citation type="journal article" date="2021" name="Proc. Natl. Acad. Sci. U.S.A.">
        <title>A Catalog of Tens of Thousands of Viruses from Human Metagenomes Reveals Hidden Associations with Chronic Diseases.</title>
        <authorList>
            <person name="Tisza M.J."/>
            <person name="Buck C.B."/>
        </authorList>
    </citation>
    <scope>NUCLEOTIDE SEQUENCE</scope>
    <source>
        <strain evidence="1">CtWT735</strain>
    </source>
</reference>
<dbReference type="EMBL" id="BK015930">
    <property type="protein sequence ID" value="DAF85795.1"/>
    <property type="molecule type" value="Genomic_DNA"/>
</dbReference>
<accession>A0A8S5TUC5</accession>
<protein>
    <submittedName>
        <fullName evidence="1">Uncharacterized protein</fullName>
    </submittedName>
</protein>
<sequence>MKIRRLFEKRNWSIESHGSRTISSDIACYGNYFQLMYAMFRIIMH</sequence>
<name>A0A8S5TUC5_9CAUD</name>
<evidence type="ECO:0000313" key="1">
    <source>
        <dbReference type="EMBL" id="DAF85795.1"/>
    </source>
</evidence>
<proteinExistence type="predicted"/>
<organism evidence="1">
    <name type="scientific">Siphoviridae sp. ctWT735</name>
    <dbReference type="NCBI Taxonomy" id="2825538"/>
    <lineage>
        <taxon>Viruses</taxon>
        <taxon>Duplodnaviria</taxon>
        <taxon>Heunggongvirae</taxon>
        <taxon>Uroviricota</taxon>
        <taxon>Caudoviricetes</taxon>
    </lineage>
</organism>